<dbReference type="InterPro" id="IPR051268">
    <property type="entry name" value="Type-I_R_enzyme_R_subunit"/>
</dbReference>
<evidence type="ECO:0000256" key="3">
    <source>
        <dbReference type="ARBA" id="ARBA00022722"/>
    </source>
</evidence>
<dbReference type="Pfam" id="PF22679">
    <property type="entry name" value="T1R_D3-like"/>
    <property type="match status" value="1"/>
</dbReference>
<keyword evidence="6" id="KW-0255">Endonuclease</keyword>
<proteinExistence type="inferred from homology"/>
<comment type="caution">
    <text evidence="12">The sequence shown here is derived from an EMBL/GenBank/DDBJ whole genome shotgun (WGS) entry which is preliminary data.</text>
</comment>
<keyword evidence="7 10" id="KW-0378">Hydrolase</keyword>
<comment type="catalytic activity">
    <reaction evidence="1 10">
        <text>Endonucleolytic cleavage of DNA to give random double-stranded fragments with terminal 5'-phosphates, ATP is simultaneously hydrolyzed.</text>
        <dbReference type="EC" id="3.1.21.3"/>
    </reaction>
</comment>
<dbReference type="GO" id="GO:0003677">
    <property type="term" value="F:DNA binding"/>
    <property type="evidence" value="ECO:0007669"/>
    <property type="project" value="UniProtKB-KW"/>
</dbReference>
<dbReference type="CDD" id="cd18800">
    <property type="entry name" value="SF2_C_EcoR124I-like"/>
    <property type="match status" value="1"/>
</dbReference>
<dbReference type="Proteomes" id="UP000295221">
    <property type="component" value="Unassembled WGS sequence"/>
</dbReference>
<evidence type="ECO:0000259" key="11">
    <source>
        <dbReference type="PROSITE" id="PS51192"/>
    </source>
</evidence>
<evidence type="ECO:0000313" key="12">
    <source>
        <dbReference type="EMBL" id="TCO06971.1"/>
    </source>
</evidence>
<comment type="similarity">
    <text evidence="2 10">Belongs to the HsdR family.</text>
</comment>
<evidence type="ECO:0000256" key="9">
    <source>
        <dbReference type="ARBA" id="ARBA00023125"/>
    </source>
</evidence>
<accession>A0A4R2GG89</accession>
<keyword evidence="5 10" id="KW-0680">Restriction system</keyword>
<feature type="domain" description="Helicase ATP-binding" evidence="11">
    <location>
        <begin position="294"/>
        <end position="482"/>
    </location>
</feature>
<evidence type="ECO:0000256" key="5">
    <source>
        <dbReference type="ARBA" id="ARBA00022747"/>
    </source>
</evidence>
<dbReference type="OrthoDB" id="9758243at2"/>
<dbReference type="GO" id="GO:0009035">
    <property type="term" value="F:type I site-specific deoxyribonuclease activity"/>
    <property type="evidence" value="ECO:0007669"/>
    <property type="project" value="UniProtKB-EC"/>
</dbReference>
<dbReference type="PANTHER" id="PTHR30195">
    <property type="entry name" value="TYPE I SITE-SPECIFIC DEOXYRIBONUCLEASE PROTEIN SUBUNIT M AND R"/>
    <property type="match status" value="1"/>
</dbReference>
<dbReference type="Pfam" id="PF04313">
    <property type="entry name" value="HSDR_N"/>
    <property type="match status" value="1"/>
</dbReference>
<protein>
    <recommendedName>
        <fullName evidence="10">Type I restriction enzyme endonuclease subunit</fullName>
        <shortName evidence="10">R protein</shortName>
        <ecNumber evidence="10">3.1.21.3</ecNumber>
    </recommendedName>
</protein>
<dbReference type="GO" id="GO:0005524">
    <property type="term" value="F:ATP binding"/>
    <property type="evidence" value="ECO:0007669"/>
    <property type="project" value="UniProtKB-KW"/>
</dbReference>
<keyword evidence="9 10" id="KW-0238">DNA-binding</keyword>
<organism evidence="12 13">
    <name type="scientific">Natronoflexus pectinivorans</name>
    <dbReference type="NCBI Taxonomy" id="682526"/>
    <lineage>
        <taxon>Bacteria</taxon>
        <taxon>Pseudomonadati</taxon>
        <taxon>Bacteroidota</taxon>
        <taxon>Bacteroidia</taxon>
        <taxon>Marinilabiliales</taxon>
        <taxon>Marinilabiliaceae</taxon>
        <taxon>Natronoflexus</taxon>
    </lineage>
</organism>
<dbReference type="Gene3D" id="3.40.50.300">
    <property type="entry name" value="P-loop containing nucleotide triphosphate hydrolases"/>
    <property type="match status" value="2"/>
</dbReference>
<dbReference type="CDD" id="cd22332">
    <property type="entry name" value="HsdR_N"/>
    <property type="match status" value="1"/>
</dbReference>
<evidence type="ECO:0000313" key="13">
    <source>
        <dbReference type="Proteomes" id="UP000295221"/>
    </source>
</evidence>
<dbReference type="CDD" id="cd18030">
    <property type="entry name" value="DEXHc_RE_I_HsdR"/>
    <property type="match status" value="1"/>
</dbReference>
<dbReference type="InterPro" id="IPR040980">
    <property type="entry name" value="SWI2_SNF2"/>
</dbReference>
<dbReference type="InterPro" id="IPR014001">
    <property type="entry name" value="Helicase_ATP-bd"/>
</dbReference>
<evidence type="ECO:0000256" key="8">
    <source>
        <dbReference type="ARBA" id="ARBA00022840"/>
    </source>
</evidence>
<keyword evidence="3" id="KW-0540">Nuclease</keyword>
<dbReference type="SUPFAM" id="SSF52540">
    <property type="entry name" value="P-loop containing nucleoside triphosphate hydrolases"/>
    <property type="match status" value="2"/>
</dbReference>
<dbReference type="EC" id="3.1.21.3" evidence="10"/>
<dbReference type="RefSeq" id="WP_132434555.1">
    <property type="nucleotide sequence ID" value="NZ_SLWK01000011.1"/>
</dbReference>
<dbReference type="InterPro" id="IPR021810">
    <property type="entry name" value="T1RH-like_C"/>
</dbReference>
<evidence type="ECO:0000256" key="4">
    <source>
        <dbReference type="ARBA" id="ARBA00022741"/>
    </source>
</evidence>
<dbReference type="SMART" id="SM00487">
    <property type="entry name" value="DEXDc"/>
    <property type="match status" value="1"/>
</dbReference>
<gene>
    <name evidence="12" type="ORF">EV194_11191</name>
</gene>
<dbReference type="InterPro" id="IPR004473">
    <property type="entry name" value="Restrct_endonuc_typeI_HsdR"/>
</dbReference>
<dbReference type="GO" id="GO:0009307">
    <property type="term" value="P:DNA restriction-modification system"/>
    <property type="evidence" value="ECO:0007669"/>
    <property type="project" value="UniProtKB-KW"/>
</dbReference>
<sequence>MTKITENDIELWAIEELENLGWQYVHGSAIAPDGASPERNALSDVVLKGRLQEAIARHNPQIPFEARQEALKSVERIVSPDLMVNNQNFHELLTEGVQVEYRKDGIQRGDRVQLVNFNNPGENDFLVVNQFTIIENNNNKRPDLILFVNGLPLVLFELKNAVDENATLHSAFKQIQTYKEAISSLFIYNTFCVISDGVDAKAGSLSAGFSRYLAWKTSDGVKEDSPLTSQLEVLIKGLTHPVTLLDYIRHFIVFEEDKHIDIKGIATVKSIKKVAAYHQYYAVNKAIESVKMASADHGSRKGGVVWHTQGSGKSLSMVFFSGKLVLQLNNPTILVITDRNDLDDQLFDTFGSSKQLLRQVPIQAESREHLKELLKVASGGIVFATIQKFQPEDGSNVYEQLSDRTNIVVVADEAHRTQYGFKPKTIDVKDDKGNVIGQRLVYGFAKYMRDALPNATYLGFTGTPVESTDANTPAVFGNYVDIYDIAQAVEDGATVPIYYESRLVKINLSEEGKQLIEELDEELAKDELTDTQKAKAKWSKVEAIIGSEARLKKVAEDLVFHYEERTNSGLEGKAMIVTMSRQIAVDLYNEIIKIRPHWHDADLDKGVIKVVMTASSSDGSGMMKHHTSKEQRRALADRMKDTTDPMKLVIVRDMWLTGFDAPSMHTLYIDKPMRGHNLMQAIARVNRVYKDKPGGLVVDYFGIASDLKKALSFYSDSGGKGDPAEAQEKAVQLMLEKLEVVSQMFAENAVWQHSGYAMAAEPKIPYGNGFAYENYFDASVKEKLGLIISAVEHILSLEEGKNRYVREVTALSKAFAIALPHDEAMDAKDEIAFFQAVKARIQKLDMGAVSGGKTDYEIETAIKQVVDQAIVSEQVIDIFDAAGIKKPELSVLDDDFLEEMKEMKHKNLALEVLKKLLNDEIKIRARHNIVQSRSLMQMLESSIKRYQNNLITAAEIIQEMIDLAKEIKEADKRGEKMGLSKDELAFYDAVSSNNSAKDLLGDEVLLKLARVLVERVKANATIDWTVKESVKKKLKVIVKRTLRQYGYPPDLQKLATEIVLQQAEALADFWN</sequence>
<dbReference type="InterPro" id="IPR027417">
    <property type="entry name" value="P-loop_NTPase"/>
</dbReference>
<name>A0A4R2GG89_9BACT</name>
<evidence type="ECO:0000256" key="7">
    <source>
        <dbReference type="ARBA" id="ARBA00022801"/>
    </source>
</evidence>
<dbReference type="Gene3D" id="3.90.1570.50">
    <property type="match status" value="1"/>
</dbReference>
<evidence type="ECO:0000256" key="2">
    <source>
        <dbReference type="ARBA" id="ARBA00008598"/>
    </source>
</evidence>
<comment type="subunit">
    <text evidence="10">The type I restriction/modification system is composed of three polypeptides R, M and S.</text>
</comment>
<dbReference type="AlphaFoldDB" id="A0A4R2GG89"/>
<evidence type="ECO:0000256" key="10">
    <source>
        <dbReference type="RuleBase" id="RU364115"/>
    </source>
</evidence>
<dbReference type="Pfam" id="PF11867">
    <property type="entry name" value="T1RH-like_C"/>
    <property type="match status" value="1"/>
</dbReference>
<dbReference type="InterPro" id="IPR007409">
    <property type="entry name" value="Restrct_endonuc_type1_HsdR_N"/>
</dbReference>
<reference evidence="12 13" key="1">
    <citation type="submission" date="2019-03" db="EMBL/GenBank/DDBJ databases">
        <title>Genomic Encyclopedia of Type Strains, Phase IV (KMG-IV): sequencing the most valuable type-strain genomes for metagenomic binning, comparative biology and taxonomic classification.</title>
        <authorList>
            <person name="Goeker M."/>
        </authorList>
    </citation>
    <scope>NUCLEOTIDE SEQUENCE [LARGE SCALE GENOMIC DNA]</scope>
    <source>
        <strain evidence="12 13">DSM 24179</strain>
    </source>
</reference>
<keyword evidence="8 10" id="KW-0067">ATP-binding</keyword>
<keyword evidence="13" id="KW-1185">Reference proteome</keyword>
<dbReference type="EMBL" id="SLWK01000011">
    <property type="protein sequence ID" value="TCO06971.1"/>
    <property type="molecule type" value="Genomic_DNA"/>
</dbReference>
<dbReference type="NCBIfam" id="TIGR00348">
    <property type="entry name" value="hsdR"/>
    <property type="match status" value="1"/>
</dbReference>
<evidence type="ECO:0000256" key="6">
    <source>
        <dbReference type="ARBA" id="ARBA00022759"/>
    </source>
</evidence>
<dbReference type="Pfam" id="PF18766">
    <property type="entry name" value="SWI2_SNF2"/>
    <property type="match status" value="1"/>
</dbReference>
<evidence type="ECO:0000256" key="1">
    <source>
        <dbReference type="ARBA" id="ARBA00000851"/>
    </source>
</evidence>
<comment type="function">
    <text evidence="10">Subunit R is required for both nuclease and ATPase activities, but not for modification.</text>
</comment>
<dbReference type="PANTHER" id="PTHR30195:SF15">
    <property type="entry name" value="TYPE I RESTRICTION ENZYME HINDI ENDONUCLEASE SUBUNIT"/>
    <property type="match status" value="1"/>
</dbReference>
<dbReference type="PROSITE" id="PS51192">
    <property type="entry name" value="HELICASE_ATP_BIND_1"/>
    <property type="match status" value="1"/>
</dbReference>
<keyword evidence="4 10" id="KW-0547">Nucleotide-binding</keyword>
<dbReference type="InterPro" id="IPR055180">
    <property type="entry name" value="HsdR_RecA-like_helicase_dom_2"/>
</dbReference>